<dbReference type="AlphaFoldDB" id="A0A0F3PCN7"/>
<feature type="domain" description="CBS" evidence="5">
    <location>
        <begin position="145"/>
        <end position="201"/>
    </location>
</feature>
<dbReference type="RefSeq" id="WP_045916528.1">
    <property type="nucleotide sequence ID" value="NZ_LAOA01000002.1"/>
</dbReference>
<evidence type="ECO:0000256" key="2">
    <source>
        <dbReference type="ARBA" id="ARBA00022737"/>
    </source>
</evidence>
<dbReference type="Pfam" id="PF00571">
    <property type="entry name" value="CBS"/>
    <property type="match status" value="1"/>
</dbReference>
<dbReference type="GO" id="GO:0005886">
    <property type="term" value="C:plasma membrane"/>
    <property type="evidence" value="ECO:0007669"/>
    <property type="project" value="TreeGrafter"/>
</dbReference>
<evidence type="ECO:0000256" key="1">
    <source>
        <dbReference type="ARBA" id="ARBA00006446"/>
    </source>
</evidence>
<evidence type="ECO:0000313" key="6">
    <source>
        <dbReference type="EMBL" id="KJV77666.1"/>
    </source>
</evidence>
<evidence type="ECO:0000256" key="3">
    <source>
        <dbReference type="ARBA" id="ARBA00023122"/>
    </source>
</evidence>
<name>A0A0F3PCN7_ORITS</name>
<dbReference type="PANTHER" id="PTHR22777">
    <property type="entry name" value="HEMOLYSIN-RELATED"/>
    <property type="match status" value="1"/>
</dbReference>
<evidence type="ECO:0000259" key="5">
    <source>
        <dbReference type="PROSITE" id="PS51371"/>
    </source>
</evidence>
<protein>
    <submittedName>
        <fullName evidence="6">Hemolysin C</fullName>
    </submittedName>
</protein>
<dbReference type="PROSITE" id="PS51371">
    <property type="entry name" value="CBS"/>
    <property type="match status" value="1"/>
</dbReference>
<reference evidence="6 7" key="1">
    <citation type="submission" date="2015-01" db="EMBL/GenBank/DDBJ databases">
        <title>Genome Sequencing of Rickettsiales.</title>
        <authorList>
            <person name="Daugherty S.C."/>
            <person name="Su Q."/>
            <person name="Abolude K."/>
            <person name="Beier-Sexton M."/>
            <person name="Carlyon J.A."/>
            <person name="Carter R."/>
            <person name="Day N.P."/>
            <person name="Dumler S.J."/>
            <person name="Dyachenko V."/>
            <person name="Godinez A."/>
            <person name="Kurtti T.J."/>
            <person name="Lichay M."/>
            <person name="Mullins K.E."/>
            <person name="Ott S."/>
            <person name="Pappas-Brown V."/>
            <person name="Paris D.H."/>
            <person name="Patel P."/>
            <person name="Richards A.L."/>
            <person name="Sadzewicz L."/>
            <person name="Sears K."/>
            <person name="Seidman D."/>
            <person name="Sengamalay N."/>
            <person name="Stenos J."/>
            <person name="Tallon L.J."/>
            <person name="Vincent G."/>
            <person name="Fraser C.M."/>
            <person name="Munderloh U."/>
            <person name="Dunning-Hotopp J.C."/>
        </authorList>
    </citation>
    <scope>NUCLEOTIDE SEQUENCE [LARGE SCALE GENOMIC DNA]</scope>
    <source>
        <strain evidence="6 7">TA716</strain>
    </source>
</reference>
<dbReference type="CDD" id="cd04590">
    <property type="entry name" value="CBS_pair_CorC_HlyC_assoc"/>
    <property type="match status" value="1"/>
</dbReference>
<dbReference type="InterPro" id="IPR000644">
    <property type="entry name" value="CBS_dom"/>
</dbReference>
<gene>
    <name evidence="6" type="primary">tlyC</name>
    <name evidence="6" type="ORF">OTSTA716_0126</name>
</gene>
<dbReference type="GO" id="GO:0050660">
    <property type="term" value="F:flavin adenine dinucleotide binding"/>
    <property type="evidence" value="ECO:0007669"/>
    <property type="project" value="InterPro"/>
</dbReference>
<dbReference type="InterPro" id="IPR046342">
    <property type="entry name" value="CBS_dom_sf"/>
</dbReference>
<dbReference type="InterPro" id="IPR036318">
    <property type="entry name" value="FAD-bd_PCMH-like_sf"/>
</dbReference>
<proteinExistence type="inferred from homology"/>
<comment type="similarity">
    <text evidence="1">Belongs to the UPF0053 family. Hemolysin C subfamily.</text>
</comment>
<keyword evidence="2" id="KW-0677">Repeat</keyword>
<dbReference type="SMART" id="SM01091">
    <property type="entry name" value="CorC_HlyC"/>
    <property type="match status" value="1"/>
</dbReference>
<dbReference type="Proteomes" id="UP000033671">
    <property type="component" value="Unassembled WGS sequence"/>
</dbReference>
<dbReference type="SUPFAM" id="SSF54631">
    <property type="entry name" value="CBS-domain pair"/>
    <property type="match status" value="1"/>
</dbReference>
<dbReference type="InterPro" id="IPR016169">
    <property type="entry name" value="FAD-bd_PCMH_sub2"/>
</dbReference>
<dbReference type="Gene3D" id="3.10.580.10">
    <property type="entry name" value="CBS-domain"/>
    <property type="match status" value="1"/>
</dbReference>
<dbReference type="InterPro" id="IPR044751">
    <property type="entry name" value="Ion_transp-like_CBS"/>
</dbReference>
<sequence>MQLKPLDKKAKKHIIAHYITALKNWCFQILSRFRLMYNAKYRELYHIIQDLEINGNKMSIREQMLLSNFLKCYNKSLEEIMIPRSDIKAIKLPLTLDKLKSIITHTYHTRILVYENNLDTILGFVHIRDLLPILLDDKNFTLNSILRQPIIAAQSMKVLDLLSVMQRKKTYISIVVDEYGGTDGIVTTEDVIEKIFDGIDQEDSSYFDARPEFIYQVVDQQTIITSARVRIETLEKAIGIQLKQEEDECNTIGGLVLTRIGHMPSVGFVVNINKNIQAEIVDATPRILKQIKLTIQDYEKSNIL</sequence>
<dbReference type="InterPro" id="IPR005170">
    <property type="entry name" value="Transptr-assoc_dom"/>
</dbReference>
<comment type="caution">
    <text evidence="6">The sequence shown here is derived from an EMBL/GenBank/DDBJ whole genome shotgun (WGS) entry which is preliminary data.</text>
</comment>
<evidence type="ECO:0000313" key="7">
    <source>
        <dbReference type="Proteomes" id="UP000033671"/>
    </source>
</evidence>
<evidence type="ECO:0000256" key="4">
    <source>
        <dbReference type="PROSITE-ProRule" id="PRU00703"/>
    </source>
</evidence>
<dbReference type="EMBL" id="LAOA01000002">
    <property type="protein sequence ID" value="KJV77666.1"/>
    <property type="molecule type" value="Genomic_DNA"/>
</dbReference>
<dbReference type="Pfam" id="PF03471">
    <property type="entry name" value="CorC_HlyC"/>
    <property type="match status" value="1"/>
</dbReference>
<keyword evidence="3 4" id="KW-0129">CBS domain</keyword>
<dbReference type="Gene3D" id="3.30.465.10">
    <property type="match status" value="1"/>
</dbReference>
<dbReference type="PANTHER" id="PTHR22777:SF27">
    <property type="entry name" value="MAGNESIUM AND COBALT EFFLUX PROTEIN CORC"/>
    <property type="match status" value="1"/>
</dbReference>
<dbReference type="SUPFAM" id="SSF56176">
    <property type="entry name" value="FAD-binding/transporter-associated domain-like"/>
    <property type="match status" value="1"/>
</dbReference>
<accession>A0A0F3PCN7</accession>
<organism evidence="6 7">
    <name type="scientific">Orientia tsutsugamushi str. TA716</name>
    <dbReference type="NCBI Taxonomy" id="1359175"/>
    <lineage>
        <taxon>Bacteria</taxon>
        <taxon>Pseudomonadati</taxon>
        <taxon>Pseudomonadota</taxon>
        <taxon>Alphaproteobacteria</taxon>
        <taxon>Rickettsiales</taxon>
        <taxon>Rickettsiaceae</taxon>
        <taxon>Rickettsieae</taxon>
        <taxon>Orientia</taxon>
    </lineage>
</organism>
<dbReference type="PATRIC" id="fig|1359175.3.peg.1359"/>